<reference evidence="2 3" key="1">
    <citation type="submission" date="2020-07" db="EMBL/GenBank/DDBJ databases">
        <title>Genomic Encyclopedia of Type Strains, Phase IV (KMG-V): Genome sequencing to study the core and pangenomes of soil and plant-associated prokaryotes.</title>
        <authorList>
            <person name="Whitman W."/>
        </authorList>
    </citation>
    <scope>NUCLEOTIDE SEQUENCE [LARGE SCALE GENOMIC DNA]</scope>
    <source>
        <strain evidence="2 3">M8UP30</strain>
    </source>
</reference>
<sequence length="82" mass="9458">MSSEDRLPEIQEIFRDILDEPNLVLDRHSNAENVPDWDSLAHVNLITAIEKRYKVKFALGQLQQLHHVGDLLDLLDQKLASK</sequence>
<comment type="caution">
    <text evidence="2">The sequence shown here is derived from an EMBL/GenBank/DDBJ whole genome shotgun (WGS) entry which is preliminary data.</text>
</comment>
<proteinExistence type="predicted"/>
<protein>
    <submittedName>
        <fullName evidence="2">Acyl carrier protein</fullName>
    </submittedName>
</protein>
<dbReference type="InterPro" id="IPR036736">
    <property type="entry name" value="ACP-like_sf"/>
</dbReference>
<dbReference type="PROSITE" id="PS50075">
    <property type="entry name" value="CARRIER"/>
    <property type="match status" value="1"/>
</dbReference>
<dbReference type="Proteomes" id="UP000534186">
    <property type="component" value="Unassembled WGS sequence"/>
</dbReference>
<dbReference type="AlphaFoldDB" id="A0A7Y9NJP7"/>
<dbReference type="EMBL" id="JACCCV010000001">
    <property type="protein sequence ID" value="NYF50553.1"/>
    <property type="molecule type" value="Genomic_DNA"/>
</dbReference>
<dbReference type="Gene3D" id="1.10.1200.10">
    <property type="entry name" value="ACP-like"/>
    <property type="match status" value="1"/>
</dbReference>
<dbReference type="InterPro" id="IPR009081">
    <property type="entry name" value="PP-bd_ACP"/>
</dbReference>
<evidence type="ECO:0000259" key="1">
    <source>
        <dbReference type="PROSITE" id="PS50075"/>
    </source>
</evidence>
<dbReference type="Pfam" id="PF00550">
    <property type="entry name" value="PP-binding"/>
    <property type="match status" value="1"/>
</dbReference>
<organism evidence="2 3">
    <name type="scientific">Tunturiibacter lichenicola</name>
    <dbReference type="NCBI Taxonomy" id="2051959"/>
    <lineage>
        <taxon>Bacteria</taxon>
        <taxon>Pseudomonadati</taxon>
        <taxon>Acidobacteriota</taxon>
        <taxon>Terriglobia</taxon>
        <taxon>Terriglobales</taxon>
        <taxon>Acidobacteriaceae</taxon>
        <taxon>Tunturiibacter</taxon>
    </lineage>
</organism>
<gene>
    <name evidence="2" type="ORF">HDF12_000918</name>
</gene>
<name>A0A7Y9NJP7_9BACT</name>
<dbReference type="SUPFAM" id="SSF47336">
    <property type="entry name" value="ACP-like"/>
    <property type="match status" value="1"/>
</dbReference>
<accession>A0A7Y9NJP7</accession>
<evidence type="ECO:0000313" key="2">
    <source>
        <dbReference type="EMBL" id="NYF50553.1"/>
    </source>
</evidence>
<feature type="domain" description="Carrier" evidence="1">
    <location>
        <begin position="1"/>
        <end position="79"/>
    </location>
</feature>
<evidence type="ECO:0000313" key="3">
    <source>
        <dbReference type="Proteomes" id="UP000534186"/>
    </source>
</evidence>